<dbReference type="RefSeq" id="XP_031919176.1">
    <property type="nucleotide sequence ID" value="XM_032053075.1"/>
</dbReference>
<protein>
    <recommendedName>
        <fullName evidence="4">MARVEL domain-containing protein</fullName>
    </recommendedName>
</protein>
<name>A0A5N6T9X6_ASPPS</name>
<organism evidence="2 3">
    <name type="scientific">Aspergillus pseudotamarii</name>
    <dbReference type="NCBI Taxonomy" id="132259"/>
    <lineage>
        <taxon>Eukaryota</taxon>
        <taxon>Fungi</taxon>
        <taxon>Dikarya</taxon>
        <taxon>Ascomycota</taxon>
        <taxon>Pezizomycotina</taxon>
        <taxon>Eurotiomycetes</taxon>
        <taxon>Eurotiomycetidae</taxon>
        <taxon>Eurotiales</taxon>
        <taxon>Aspergillaceae</taxon>
        <taxon>Aspergillus</taxon>
        <taxon>Aspergillus subgen. Circumdati</taxon>
    </lineage>
</organism>
<evidence type="ECO:0008006" key="4">
    <source>
        <dbReference type="Google" id="ProtNLM"/>
    </source>
</evidence>
<dbReference type="GeneID" id="43637285"/>
<proteinExistence type="predicted"/>
<feature type="transmembrane region" description="Helical" evidence="1">
    <location>
        <begin position="78"/>
        <end position="101"/>
    </location>
</feature>
<gene>
    <name evidence="2" type="ORF">BDV38DRAFT_232795</name>
</gene>
<dbReference type="OrthoDB" id="4361504at2759"/>
<feature type="transmembrane region" description="Helical" evidence="1">
    <location>
        <begin position="12"/>
        <end position="32"/>
    </location>
</feature>
<evidence type="ECO:0000313" key="3">
    <source>
        <dbReference type="Proteomes" id="UP000325672"/>
    </source>
</evidence>
<evidence type="ECO:0000313" key="2">
    <source>
        <dbReference type="EMBL" id="KAE8143113.1"/>
    </source>
</evidence>
<keyword evidence="1" id="KW-0812">Transmembrane</keyword>
<keyword evidence="1" id="KW-0472">Membrane</keyword>
<sequence>MHTPRISICLRFTAVISSLAALIAFGYSQSMFEGDMVIVEDLGSAVVSPVTGAAEYTFVWSLIIASIELSLPVPIHPAIYLTFDLCAWAALVATLIVYLAVQEPYYTRGYSCGVNGGRDCDGQLVANVEHFGTAMAFIAVVIHFGFFVWACRATHKTRKGNAKDQDIAPNHTV</sequence>
<feature type="transmembrane region" description="Helical" evidence="1">
    <location>
        <begin position="131"/>
        <end position="151"/>
    </location>
</feature>
<keyword evidence="3" id="KW-1185">Reference proteome</keyword>
<accession>A0A5N6T9X6</accession>
<keyword evidence="1" id="KW-1133">Transmembrane helix</keyword>
<dbReference type="Proteomes" id="UP000325672">
    <property type="component" value="Unassembled WGS sequence"/>
</dbReference>
<dbReference type="EMBL" id="ML743552">
    <property type="protein sequence ID" value="KAE8143113.1"/>
    <property type="molecule type" value="Genomic_DNA"/>
</dbReference>
<reference evidence="2 3" key="1">
    <citation type="submission" date="2019-04" db="EMBL/GenBank/DDBJ databases">
        <title>Friends and foes A comparative genomics study of 23 Aspergillus species from section Flavi.</title>
        <authorList>
            <consortium name="DOE Joint Genome Institute"/>
            <person name="Kjaerbolling I."/>
            <person name="Vesth T."/>
            <person name="Frisvad J.C."/>
            <person name="Nybo J.L."/>
            <person name="Theobald S."/>
            <person name="Kildgaard S."/>
            <person name="Isbrandt T."/>
            <person name="Kuo A."/>
            <person name="Sato A."/>
            <person name="Lyhne E.K."/>
            <person name="Kogle M.E."/>
            <person name="Wiebenga A."/>
            <person name="Kun R.S."/>
            <person name="Lubbers R.J."/>
            <person name="Makela M.R."/>
            <person name="Barry K."/>
            <person name="Chovatia M."/>
            <person name="Clum A."/>
            <person name="Daum C."/>
            <person name="Haridas S."/>
            <person name="He G."/>
            <person name="LaButti K."/>
            <person name="Lipzen A."/>
            <person name="Mondo S."/>
            <person name="Riley R."/>
            <person name="Salamov A."/>
            <person name="Simmons B.A."/>
            <person name="Magnuson J.K."/>
            <person name="Henrissat B."/>
            <person name="Mortensen U.H."/>
            <person name="Larsen T.O."/>
            <person name="Devries R.P."/>
            <person name="Grigoriev I.V."/>
            <person name="Machida M."/>
            <person name="Baker S.E."/>
            <person name="Andersen M.R."/>
        </authorList>
    </citation>
    <scope>NUCLEOTIDE SEQUENCE [LARGE SCALE GENOMIC DNA]</scope>
    <source>
        <strain evidence="2 3">CBS 117625</strain>
    </source>
</reference>
<dbReference type="AlphaFoldDB" id="A0A5N6T9X6"/>
<evidence type="ECO:0000256" key="1">
    <source>
        <dbReference type="SAM" id="Phobius"/>
    </source>
</evidence>
<feature type="transmembrane region" description="Helical" evidence="1">
    <location>
        <begin position="52"/>
        <end position="71"/>
    </location>
</feature>